<dbReference type="PANTHER" id="PTHR37319:SF1">
    <property type="entry name" value="TRANSPOSASE TN5 DIMERISATION DOMAIN-CONTAINING PROTEIN"/>
    <property type="match status" value="1"/>
</dbReference>
<evidence type="ECO:0000313" key="2">
    <source>
        <dbReference type="EMBL" id="SCZ64994.1"/>
    </source>
</evidence>
<dbReference type="InterPro" id="IPR038215">
    <property type="entry name" value="TN5-like_N_sf"/>
</dbReference>
<proteinExistence type="predicted"/>
<dbReference type="InterPro" id="IPR014735">
    <property type="entry name" value="Transposase_Tn5-like_N"/>
</dbReference>
<reference evidence="3" key="1">
    <citation type="submission" date="2016-10" db="EMBL/GenBank/DDBJ databases">
        <authorList>
            <person name="Varghese N."/>
            <person name="Submissions S."/>
        </authorList>
    </citation>
    <scope>NUCLEOTIDE SEQUENCE [LARGE SCALE GENOMIC DNA]</scope>
    <source>
        <strain evidence="3">ATCC 29999</strain>
    </source>
</reference>
<organism evidence="2 3">
    <name type="scientific">Photorhabdus luminescens</name>
    <name type="common">Xenorhabdus luminescens</name>
    <dbReference type="NCBI Taxonomy" id="29488"/>
    <lineage>
        <taxon>Bacteria</taxon>
        <taxon>Pseudomonadati</taxon>
        <taxon>Pseudomonadota</taxon>
        <taxon>Gammaproteobacteria</taxon>
        <taxon>Enterobacterales</taxon>
        <taxon>Morganellaceae</taxon>
        <taxon>Photorhabdus</taxon>
    </lineage>
</organism>
<dbReference type="AlphaFoldDB" id="A0A1G5QSY4"/>
<dbReference type="PANTHER" id="PTHR37319">
    <property type="entry name" value="TRANSPOSASE"/>
    <property type="match status" value="1"/>
</dbReference>
<dbReference type="Pfam" id="PF14706">
    <property type="entry name" value="Tnp_DNA_bind"/>
    <property type="match status" value="1"/>
</dbReference>
<sequence length="135" mass="14949">MLNGLKRSLVTLNSVTQERAARLVKMASELALHPGKSVVKSSLSPASMEGAYRFIRNDNIASKDIAEAGFTATANQIEQYPLLLALEDTTTLSYQHHSIRKELGHVNQGNRWRGFFAHSILLYAPDKNDLVGLIE</sequence>
<evidence type="ECO:0000259" key="1">
    <source>
        <dbReference type="Pfam" id="PF14706"/>
    </source>
</evidence>
<dbReference type="Gene3D" id="3.90.350.10">
    <property type="entry name" value="Transposase Inhibitor Protein From Tn5, Chain A, domain 1"/>
    <property type="match status" value="1"/>
</dbReference>
<feature type="domain" description="Transposase Tn5-like N-terminal" evidence="1">
    <location>
        <begin position="20"/>
        <end position="60"/>
    </location>
</feature>
<dbReference type="GO" id="GO:0003677">
    <property type="term" value="F:DNA binding"/>
    <property type="evidence" value="ECO:0007669"/>
    <property type="project" value="UniProtKB-KW"/>
</dbReference>
<keyword evidence="2" id="KW-0238">DNA-binding</keyword>
<protein>
    <submittedName>
        <fullName evidence="2">Transposase DNA-binding</fullName>
    </submittedName>
</protein>
<dbReference type="Proteomes" id="UP000183223">
    <property type="component" value="Unassembled WGS sequence"/>
</dbReference>
<gene>
    <name evidence="2" type="ORF">SAMN02982990_02325</name>
</gene>
<name>A0A1G5QSY4_PHOLU</name>
<dbReference type="Gene3D" id="1.10.246.40">
    <property type="entry name" value="Tn5 transposase, domain 1"/>
    <property type="match status" value="1"/>
</dbReference>
<evidence type="ECO:0000313" key="3">
    <source>
        <dbReference type="Proteomes" id="UP000183223"/>
    </source>
</evidence>
<dbReference type="SUPFAM" id="SSF53098">
    <property type="entry name" value="Ribonuclease H-like"/>
    <property type="match status" value="1"/>
</dbReference>
<dbReference type="InterPro" id="IPR047768">
    <property type="entry name" value="Tn5p-like"/>
</dbReference>
<dbReference type="EMBL" id="FMWJ01000009">
    <property type="protein sequence ID" value="SCZ64994.1"/>
    <property type="molecule type" value="Genomic_DNA"/>
</dbReference>
<dbReference type="InterPro" id="IPR012337">
    <property type="entry name" value="RNaseH-like_sf"/>
</dbReference>
<keyword evidence="3" id="KW-1185">Reference proteome</keyword>
<accession>A0A1G5QSY4</accession>